<dbReference type="InterPro" id="IPR036770">
    <property type="entry name" value="Ankyrin_rpt-contain_sf"/>
</dbReference>
<accession>A0A2J6TPU4</accession>
<feature type="region of interest" description="Disordered" evidence="3">
    <location>
        <begin position="1"/>
        <end position="25"/>
    </location>
</feature>
<dbReference type="STRING" id="1095630.A0A2J6TPU4"/>
<organism evidence="4 5">
    <name type="scientific">Hyaloscypha bicolor E</name>
    <dbReference type="NCBI Taxonomy" id="1095630"/>
    <lineage>
        <taxon>Eukaryota</taxon>
        <taxon>Fungi</taxon>
        <taxon>Dikarya</taxon>
        <taxon>Ascomycota</taxon>
        <taxon>Pezizomycotina</taxon>
        <taxon>Leotiomycetes</taxon>
        <taxon>Helotiales</taxon>
        <taxon>Hyaloscyphaceae</taxon>
        <taxon>Hyaloscypha</taxon>
        <taxon>Hyaloscypha bicolor</taxon>
    </lineage>
</organism>
<keyword evidence="5" id="KW-1185">Reference proteome</keyword>
<reference evidence="4 5" key="1">
    <citation type="submission" date="2016-04" db="EMBL/GenBank/DDBJ databases">
        <title>A degradative enzymes factory behind the ericoid mycorrhizal symbiosis.</title>
        <authorList>
            <consortium name="DOE Joint Genome Institute"/>
            <person name="Martino E."/>
            <person name="Morin E."/>
            <person name="Grelet G."/>
            <person name="Kuo A."/>
            <person name="Kohler A."/>
            <person name="Daghino S."/>
            <person name="Barry K."/>
            <person name="Choi C."/>
            <person name="Cichocki N."/>
            <person name="Clum A."/>
            <person name="Copeland A."/>
            <person name="Hainaut M."/>
            <person name="Haridas S."/>
            <person name="Labutti K."/>
            <person name="Lindquist E."/>
            <person name="Lipzen A."/>
            <person name="Khouja H.-R."/>
            <person name="Murat C."/>
            <person name="Ohm R."/>
            <person name="Olson A."/>
            <person name="Spatafora J."/>
            <person name="Veneault-Fourrey C."/>
            <person name="Henrissat B."/>
            <person name="Grigoriev I."/>
            <person name="Martin F."/>
            <person name="Perotto S."/>
        </authorList>
    </citation>
    <scope>NUCLEOTIDE SEQUENCE [LARGE SCALE GENOMIC DNA]</scope>
    <source>
        <strain evidence="4 5">E</strain>
    </source>
</reference>
<dbReference type="SUPFAM" id="SSF48403">
    <property type="entry name" value="Ankyrin repeat"/>
    <property type="match status" value="1"/>
</dbReference>
<sequence>MASPSASSATLSLESFDIDDPHSPVSFVLLDENNNEQRDPSPPSLTKPSLNVETELDPCLLKSVLSDGPHTNTVILPDHYTNPHCVHSQYTLSPSMRAALDPDPGILKAVLSDGNNIYNERINKAVANRRETALSMLPHAPMPDFPVSDMSSEFGPNSIRVLCGSKVGITTPLMETIREGLHENMSTLLEAGANPNGVPLQVMEDYAAFFLRFRPMIPAFTDEEGDVASREELLKCMDLPQISSITLEEVEDRLYEGTQPFFCEEAFTPTAFYHHGESMPSLVEAARYGSIDMFDMLLEAGADASFWMSPQFYVPDPPSESSLSVSSPLHAAIQNRDNDMLRHLLDIDLDPNVMPLANPTRCFTPLMATVIYSENFNKYAFDLLCSYPETNAEVRTPIYGVHLLHFAVAALNLDILKHVSSKVPLRNAGTTALGHTLLHIACMPSDALEVQRHSEVIYKSIHETRDLHARNDPYAHCAPDRSCDPVFGLQFEQQTAVVKFLWDNGITGVEQRDVHGNTPLHYLVGCRSVNQELLTWWLEKPNINKIWRECLNNYEATPEEMFYSGERAQKEGANGWRPWFKRSWTEERVKRKQEIWRALLGENARRQL</sequence>
<dbReference type="InParanoid" id="A0A2J6TPU4"/>
<gene>
    <name evidence="4" type="ORF">K444DRAFT_625653</name>
</gene>
<evidence type="ECO:0000256" key="1">
    <source>
        <dbReference type="ARBA" id="ARBA00022737"/>
    </source>
</evidence>
<protein>
    <submittedName>
        <fullName evidence="4">Ankyrin</fullName>
    </submittedName>
</protein>
<evidence type="ECO:0000313" key="5">
    <source>
        <dbReference type="Proteomes" id="UP000235371"/>
    </source>
</evidence>
<dbReference type="EMBL" id="KZ613747">
    <property type="protein sequence ID" value="PMD65043.1"/>
    <property type="molecule type" value="Genomic_DNA"/>
</dbReference>
<dbReference type="Gene3D" id="1.25.40.20">
    <property type="entry name" value="Ankyrin repeat-containing domain"/>
    <property type="match status" value="2"/>
</dbReference>
<dbReference type="SMART" id="SM00248">
    <property type="entry name" value="ANK"/>
    <property type="match status" value="5"/>
</dbReference>
<dbReference type="RefSeq" id="XP_024741947.1">
    <property type="nucleotide sequence ID" value="XM_024882555.1"/>
</dbReference>
<dbReference type="Proteomes" id="UP000235371">
    <property type="component" value="Unassembled WGS sequence"/>
</dbReference>
<dbReference type="OrthoDB" id="2980193at2759"/>
<dbReference type="PANTHER" id="PTHR24189:SF50">
    <property type="entry name" value="ANKYRIN REPEAT AND SOCS BOX PROTEIN 2"/>
    <property type="match status" value="1"/>
</dbReference>
<evidence type="ECO:0000313" key="4">
    <source>
        <dbReference type="EMBL" id="PMD65043.1"/>
    </source>
</evidence>
<keyword evidence="1" id="KW-0677">Repeat</keyword>
<name>A0A2J6TPU4_9HELO</name>
<dbReference type="GeneID" id="36590632"/>
<keyword evidence="2" id="KW-0040">ANK repeat</keyword>
<evidence type="ECO:0000256" key="3">
    <source>
        <dbReference type="SAM" id="MobiDB-lite"/>
    </source>
</evidence>
<dbReference type="PANTHER" id="PTHR24189">
    <property type="entry name" value="MYOTROPHIN"/>
    <property type="match status" value="1"/>
</dbReference>
<evidence type="ECO:0000256" key="2">
    <source>
        <dbReference type="ARBA" id="ARBA00023043"/>
    </source>
</evidence>
<dbReference type="InterPro" id="IPR050745">
    <property type="entry name" value="Multifunctional_regulatory"/>
</dbReference>
<proteinExistence type="predicted"/>
<dbReference type="AlphaFoldDB" id="A0A2J6TPU4"/>
<dbReference type="InterPro" id="IPR002110">
    <property type="entry name" value="Ankyrin_rpt"/>
</dbReference>
<feature type="compositionally biased region" description="Low complexity" evidence="3">
    <location>
        <begin position="1"/>
        <end position="15"/>
    </location>
</feature>